<feature type="chain" id="PRO_5042851929" description="Secreted protein" evidence="1">
    <location>
        <begin position="25"/>
        <end position="162"/>
    </location>
</feature>
<keyword evidence="3" id="KW-1185">Reference proteome</keyword>
<evidence type="ECO:0000256" key="1">
    <source>
        <dbReference type="SAM" id="SignalP"/>
    </source>
</evidence>
<dbReference type="Proteomes" id="UP001367508">
    <property type="component" value="Unassembled WGS sequence"/>
</dbReference>
<gene>
    <name evidence="2" type="ORF">VNO77_39258</name>
</gene>
<feature type="signal peptide" evidence="1">
    <location>
        <begin position="1"/>
        <end position="24"/>
    </location>
</feature>
<dbReference type="AlphaFoldDB" id="A0AAN9KA56"/>
<accession>A0AAN9KA56</accession>
<organism evidence="2 3">
    <name type="scientific">Canavalia gladiata</name>
    <name type="common">Sword bean</name>
    <name type="synonym">Dolichos gladiatus</name>
    <dbReference type="NCBI Taxonomy" id="3824"/>
    <lineage>
        <taxon>Eukaryota</taxon>
        <taxon>Viridiplantae</taxon>
        <taxon>Streptophyta</taxon>
        <taxon>Embryophyta</taxon>
        <taxon>Tracheophyta</taxon>
        <taxon>Spermatophyta</taxon>
        <taxon>Magnoliopsida</taxon>
        <taxon>eudicotyledons</taxon>
        <taxon>Gunneridae</taxon>
        <taxon>Pentapetalae</taxon>
        <taxon>rosids</taxon>
        <taxon>fabids</taxon>
        <taxon>Fabales</taxon>
        <taxon>Fabaceae</taxon>
        <taxon>Papilionoideae</taxon>
        <taxon>50 kb inversion clade</taxon>
        <taxon>NPAAA clade</taxon>
        <taxon>indigoferoid/millettioid clade</taxon>
        <taxon>Phaseoleae</taxon>
        <taxon>Canavalia</taxon>
    </lineage>
</organism>
<evidence type="ECO:0008006" key="4">
    <source>
        <dbReference type="Google" id="ProtNLM"/>
    </source>
</evidence>
<keyword evidence="1" id="KW-0732">Signal</keyword>
<protein>
    <recommendedName>
        <fullName evidence="4">Secreted protein</fullName>
    </recommendedName>
</protein>
<name>A0AAN9KA56_CANGL</name>
<dbReference type="EMBL" id="JAYMYQ010000009">
    <property type="protein sequence ID" value="KAK7314050.1"/>
    <property type="molecule type" value="Genomic_DNA"/>
</dbReference>
<comment type="caution">
    <text evidence="2">The sequence shown here is derived from an EMBL/GenBank/DDBJ whole genome shotgun (WGS) entry which is preliminary data.</text>
</comment>
<evidence type="ECO:0000313" key="3">
    <source>
        <dbReference type="Proteomes" id="UP001367508"/>
    </source>
</evidence>
<reference evidence="2 3" key="1">
    <citation type="submission" date="2024-01" db="EMBL/GenBank/DDBJ databases">
        <title>The genomes of 5 underutilized Papilionoideae crops provide insights into root nodulation and disease resistanc.</title>
        <authorList>
            <person name="Jiang F."/>
        </authorList>
    </citation>
    <scope>NUCLEOTIDE SEQUENCE [LARGE SCALE GENOMIC DNA]</scope>
    <source>
        <strain evidence="2">LVBAO_FW01</strain>
        <tissue evidence="2">Leaves</tissue>
    </source>
</reference>
<proteinExistence type="predicted"/>
<sequence>MTSSTTRPALSLVLSLTNLYQACSSVGMHPHANRFEDEPSVREFGRPPKVPSMQPFANFVPLTSLRYESIFHLHRNERRPVPYMSAWPNFVHMLALGCIKKEGFLAAESLHASVGGRISNESLLLPSLLLLPSRCIFGISRSLLVGVHPSVLSLILTFLPIM</sequence>
<evidence type="ECO:0000313" key="2">
    <source>
        <dbReference type="EMBL" id="KAK7314050.1"/>
    </source>
</evidence>